<dbReference type="GO" id="GO:0004867">
    <property type="term" value="F:serine-type endopeptidase inhibitor activity"/>
    <property type="evidence" value="ECO:0007669"/>
    <property type="project" value="UniProtKB-KW"/>
</dbReference>
<evidence type="ECO:0000259" key="5">
    <source>
        <dbReference type="SMART" id="SM00093"/>
    </source>
</evidence>
<dbReference type="Pfam" id="PF00079">
    <property type="entry name" value="Serpin"/>
    <property type="match status" value="1"/>
</dbReference>
<keyword evidence="1" id="KW-0646">Protease inhibitor</keyword>
<dbReference type="PANTHER" id="PTHR11461:SF278">
    <property type="entry name" value="SERINE PROTEASE INHIBITOR 88EA"/>
    <property type="match status" value="1"/>
</dbReference>
<keyword evidence="4" id="KW-0732">Signal</keyword>
<feature type="non-terminal residue" evidence="6">
    <location>
        <position position="405"/>
    </location>
</feature>
<dbReference type="InterPro" id="IPR036186">
    <property type="entry name" value="Serpin_sf"/>
</dbReference>
<protein>
    <recommendedName>
        <fullName evidence="5">Serpin domain-containing protein</fullName>
    </recommendedName>
</protein>
<evidence type="ECO:0000256" key="3">
    <source>
        <dbReference type="RuleBase" id="RU000411"/>
    </source>
</evidence>
<evidence type="ECO:0000313" key="6">
    <source>
        <dbReference type="EMBL" id="JAS40720.1"/>
    </source>
</evidence>
<feature type="domain" description="Serpin" evidence="5">
    <location>
        <begin position="52"/>
        <end position="402"/>
    </location>
</feature>
<organism evidence="6">
    <name type="scientific">Cuerna arida</name>
    <dbReference type="NCBI Taxonomy" id="1464854"/>
    <lineage>
        <taxon>Eukaryota</taxon>
        <taxon>Metazoa</taxon>
        <taxon>Ecdysozoa</taxon>
        <taxon>Arthropoda</taxon>
        <taxon>Hexapoda</taxon>
        <taxon>Insecta</taxon>
        <taxon>Pterygota</taxon>
        <taxon>Neoptera</taxon>
        <taxon>Paraneoptera</taxon>
        <taxon>Hemiptera</taxon>
        <taxon>Auchenorrhyncha</taxon>
        <taxon>Membracoidea</taxon>
        <taxon>Cicadellidae</taxon>
        <taxon>Cicadellinae</taxon>
        <taxon>Proconiini</taxon>
        <taxon>Cuerna</taxon>
    </lineage>
</organism>
<dbReference type="SMART" id="SM00093">
    <property type="entry name" value="SERPIN"/>
    <property type="match status" value="1"/>
</dbReference>
<dbReference type="PANTHER" id="PTHR11461">
    <property type="entry name" value="SERINE PROTEASE INHIBITOR, SERPIN"/>
    <property type="match status" value="1"/>
</dbReference>
<feature type="signal peptide" evidence="4">
    <location>
        <begin position="1"/>
        <end position="21"/>
    </location>
</feature>
<evidence type="ECO:0000256" key="1">
    <source>
        <dbReference type="ARBA" id="ARBA00022690"/>
    </source>
</evidence>
<feature type="chain" id="PRO_5008582321" description="Serpin domain-containing protein" evidence="4">
    <location>
        <begin position="22"/>
        <end position="405"/>
    </location>
</feature>
<dbReference type="InterPro" id="IPR023796">
    <property type="entry name" value="Serpin_dom"/>
</dbReference>
<dbReference type="EMBL" id="GECZ01029049">
    <property type="protein sequence ID" value="JAS40720.1"/>
    <property type="molecule type" value="Transcribed_RNA"/>
</dbReference>
<dbReference type="InterPro" id="IPR042178">
    <property type="entry name" value="Serpin_sf_1"/>
</dbReference>
<dbReference type="Gene3D" id="3.30.497.10">
    <property type="entry name" value="Antithrombin, subunit I, domain 2"/>
    <property type="match status" value="1"/>
</dbReference>
<dbReference type="GO" id="GO:0005615">
    <property type="term" value="C:extracellular space"/>
    <property type="evidence" value="ECO:0007669"/>
    <property type="project" value="InterPro"/>
</dbReference>
<proteinExistence type="inferred from homology"/>
<dbReference type="SUPFAM" id="SSF56574">
    <property type="entry name" value="Serpins"/>
    <property type="match status" value="1"/>
</dbReference>
<dbReference type="Gene3D" id="2.30.39.10">
    <property type="entry name" value="Alpha-1-antitrypsin, domain 1"/>
    <property type="match status" value="1"/>
</dbReference>
<name>A0A1B6ES34_9HEMI</name>
<keyword evidence="2" id="KW-0722">Serine protease inhibitor</keyword>
<dbReference type="InterPro" id="IPR042185">
    <property type="entry name" value="Serpin_sf_2"/>
</dbReference>
<evidence type="ECO:0000256" key="4">
    <source>
        <dbReference type="SAM" id="SignalP"/>
    </source>
</evidence>
<accession>A0A1B6ES34</accession>
<sequence length="405" mass="46452">MWNNLQLAVAIIVAIAAQTTASGCFNDRSNEIAAKGSKYDKVLYNKQIDFSLRLFERINAAYGHKNVFFSPHSTYHSLLLALFMSQNVTLMKLKRALRIPNDWTKIDVYDAYQTDKIKLIETSNDKVSFKSANRIYLQKDLEVRPCIGQLFVDDLERVDFTQNPGLARDLINNWVQNYTNDMIRNLLPESAISHLTQLVLVNAAHFKGKWKHQFKEVDTKPEVFYENSERKTMTKMMHFNKTLNYGVIDELDVLVLELPYDDEFTSMFILLPFKRSKKQFGKLLRKIDSEAMQKILDGSSLNPTLVNVKIPKFEIEQEIDLRSVLEQSEIGDLFSSSADLSEFTGKRELGLDGAIHKAKIIVNEEGTEAAAATAMFGFRSSRPSEPTMFHCNGPFIYMIYHAEMR</sequence>
<evidence type="ECO:0000256" key="2">
    <source>
        <dbReference type="ARBA" id="ARBA00022900"/>
    </source>
</evidence>
<comment type="similarity">
    <text evidence="3">Belongs to the serpin family.</text>
</comment>
<dbReference type="AlphaFoldDB" id="A0A1B6ES34"/>
<gene>
    <name evidence="6" type="ORF">g.2180</name>
</gene>
<dbReference type="InterPro" id="IPR000215">
    <property type="entry name" value="Serpin_fam"/>
</dbReference>
<reference evidence="6" key="1">
    <citation type="submission" date="2015-11" db="EMBL/GenBank/DDBJ databases">
        <title>De novo transcriptome assembly of four potential Pierce s Disease insect vectors from Arizona vineyards.</title>
        <authorList>
            <person name="Tassone E.E."/>
        </authorList>
    </citation>
    <scope>NUCLEOTIDE SEQUENCE</scope>
</reference>